<dbReference type="GeneID" id="41589817"/>
<protein>
    <recommendedName>
        <fullName evidence="3">Nuclease</fullName>
    </recommendedName>
</protein>
<evidence type="ECO:0000313" key="2">
    <source>
        <dbReference type="Proteomes" id="UP000193404"/>
    </source>
</evidence>
<dbReference type="OrthoDB" id="57367at2157"/>
<gene>
    <name evidence="1" type="ORF">B6F84_02820</name>
</gene>
<evidence type="ECO:0000313" key="1">
    <source>
        <dbReference type="EMBL" id="ARM75065.1"/>
    </source>
</evidence>
<dbReference type="EMBL" id="CP020477">
    <property type="protein sequence ID" value="ARM75065.1"/>
    <property type="molecule type" value="Genomic_DNA"/>
</dbReference>
<name>A0A1W6JXU2_9CREN</name>
<evidence type="ECO:0008006" key="3">
    <source>
        <dbReference type="Google" id="ProtNLM"/>
    </source>
</evidence>
<dbReference type="PANTHER" id="PTHR39640">
    <property type="entry name" value="VNG6129C"/>
    <property type="match status" value="1"/>
</dbReference>
<dbReference type="KEGG" id="aman:B6F84_02820"/>
<proteinExistence type="predicted"/>
<organism evidence="1 2">
    <name type="scientific">Acidianus manzaensis</name>
    <dbReference type="NCBI Taxonomy" id="282676"/>
    <lineage>
        <taxon>Archaea</taxon>
        <taxon>Thermoproteota</taxon>
        <taxon>Thermoprotei</taxon>
        <taxon>Sulfolobales</taxon>
        <taxon>Sulfolobaceae</taxon>
        <taxon>Acidianus</taxon>
    </lineage>
</organism>
<dbReference type="PIRSF" id="PIRSF019435">
    <property type="entry name" value="UCP019435"/>
    <property type="match status" value="1"/>
</dbReference>
<dbReference type="RefSeq" id="WP_148690822.1">
    <property type="nucleotide sequence ID" value="NZ_CP020477.1"/>
</dbReference>
<reference evidence="1 2" key="1">
    <citation type="submission" date="2017-03" db="EMBL/GenBank/DDBJ databases">
        <title>Sulfur activation and transportation mechanism of thermophilic Archaea Acidianus manzaensis YN-25.</title>
        <authorList>
            <person name="Ma Y."/>
            <person name="Yang Y."/>
            <person name="Xia J."/>
        </authorList>
    </citation>
    <scope>NUCLEOTIDE SEQUENCE [LARGE SCALE GENOMIC DNA]</scope>
    <source>
        <strain evidence="1 2">YN-25</strain>
    </source>
</reference>
<dbReference type="AlphaFoldDB" id="A0A1W6JXU2"/>
<keyword evidence="2" id="KW-1185">Reference proteome</keyword>
<accession>A0A1W6JXU2</accession>
<dbReference type="InterPro" id="IPR008508">
    <property type="entry name" value="Bax1"/>
</dbReference>
<dbReference type="Proteomes" id="UP000193404">
    <property type="component" value="Chromosome"/>
</dbReference>
<sequence length="483" mass="57235">MLPSELARYKIQGDKVIPLFATLDDKELAENIIDLFKENRKVGEILDNIKIMEKIYNIPSKIKLIRGLYREMLKQCEFLESSPIDPRILRRELFSLGPIIDNEKRKAIISEINKKFGIDVEKYMFADMDEEKKITHVNKVDPITLIKIYNLSLLQTLLFKSYKLTVQIEGNWKDIIRRIKWLGLMYFAYPSPLRIDIIGPASLLKLSEKYGRNMAILLPYIVASNFWKISADIVLGNKFKRTYKLEVEKFDLITSYIKEEDQKRFDSSVEEKFYEDFINIIKDWKLLREPETLVINQRLFIPDFVAIKNPFKVYIEIVGFWTKEYIKEKIEKISNFKDGNLLILLNEDLNKEDFSNFNVIKYKNKINISLVYRWLKNLENSNTIKLDLNYEISGDIVSIKELSKKLGIDETILKKNIKNFNDYIFLKNFYIKKSIIEKLSKQDFTNKKLDELIHDYGDYITEVLEYLGYKFKWINITNAIVTK</sequence>
<dbReference type="STRING" id="282676.B6F84_02820"/>
<dbReference type="Pfam" id="PF05626">
    <property type="entry name" value="DUF790"/>
    <property type="match status" value="1"/>
</dbReference>
<dbReference type="PANTHER" id="PTHR39640:SF1">
    <property type="entry name" value="DUF790 FAMILY PROTEIN"/>
    <property type="match status" value="1"/>
</dbReference>